<protein>
    <recommendedName>
        <fullName evidence="2">Glutaredoxin domain-containing protein</fullName>
    </recommendedName>
</protein>
<dbReference type="OrthoDB" id="418495at2759"/>
<proteinExistence type="predicted"/>
<reference evidence="3" key="2">
    <citation type="submission" date="2021-01" db="EMBL/GenBank/DDBJ databases">
        <authorList>
            <person name="Schikora-Tamarit M.A."/>
        </authorList>
    </citation>
    <scope>NUCLEOTIDE SEQUENCE</scope>
    <source>
        <strain evidence="3">CBS6341</strain>
    </source>
</reference>
<evidence type="ECO:0000313" key="3">
    <source>
        <dbReference type="EMBL" id="KAH3666423.1"/>
    </source>
</evidence>
<dbReference type="InterPro" id="IPR036249">
    <property type="entry name" value="Thioredoxin-like_sf"/>
</dbReference>
<dbReference type="PANTHER" id="PTHR45694:SF18">
    <property type="entry name" value="GLUTAREDOXIN-1-RELATED"/>
    <property type="match status" value="1"/>
</dbReference>
<dbReference type="Proteomes" id="UP000769528">
    <property type="component" value="Unassembled WGS sequence"/>
</dbReference>
<dbReference type="GO" id="GO:0005634">
    <property type="term" value="C:nucleus"/>
    <property type="evidence" value="ECO:0007669"/>
    <property type="project" value="TreeGrafter"/>
</dbReference>
<gene>
    <name evidence="3" type="ORF">WICMUC_005691</name>
</gene>
<dbReference type="GO" id="GO:0015038">
    <property type="term" value="F:glutathione disulfide oxidoreductase activity"/>
    <property type="evidence" value="ECO:0007669"/>
    <property type="project" value="TreeGrafter"/>
</dbReference>
<name>A0A9P8T4Y0_9ASCO</name>
<dbReference type="GO" id="GO:0005737">
    <property type="term" value="C:cytoplasm"/>
    <property type="evidence" value="ECO:0007669"/>
    <property type="project" value="TreeGrafter"/>
</dbReference>
<sequence>MASVTYLKKAQAYIDNNQYFAISKSWCPDCHYLVAILKKYGVLNKFEILELDKLKDQKEAFELEKAFTQLSGRKWVPTIWANGKYFGTEQDLKKYESLDQTEEIFKKNGLL</sequence>
<dbReference type="PROSITE" id="PS51354">
    <property type="entry name" value="GLUTAREDOXIN_2"/>
    <property type="match status" value="1"/>
</dbReference>
<evidence type="ECO:0000256" key="1">
    <source>
        <dbReference type="SAM" id="Coils"/>
    </source>
</evidence>
<dbReference type="AlphaFoldDB" id="A0A9P8T4Y0"/>
<feature type="coiled-coil region" evidence="1">
    <location>
        <begin position="44"/>
        <end position="71"/>
    </location>
</feature>
<feature type="domain" description="Glutaredoxin" evidence="2">
    <location>
        <begin position="23"/>
        <end position="85"/>
    </location>
</feature>
<dbReference type="GO" id="GO:0034599">
    <property type="term" value="P:cellular response to oxidative stress"/>
    <property type="evidence" value="ECO:0007669"/>
    <property type="project" value="TreeGrafter"/>
</dbReference>
<keyword evidence="4" id="KW-1185">Reference proteome</keyword>
<reference evidence="3" key="1">
    <citation type="journal article" date="2021" name="Open Biol.">
        <title>Shared evolutionary footprints suggest mitochondrial oxidative damage underlies multiple complex I losses in fungi.</title>
        <authorList>
            <person name="Schikora-Tamarit M.A."/>
            <person name="Marcet-Houben M."/>
            <person name="Nosek J."/>
            <person name="Gabaldon T."/>
        </authorList>
    </citation>
    <scope>NUCLEOTIDE SEQUENCE</scope>
    <source>
        <strain evidence="3">CBS6341</strain>
    </source>
</reference>
<dbReference type="PANTHER" id="PTHR45694">
    <property type="entry name" value="GLUTAREDOXIN 2"/>
    <property type="match status" value="1"/>
</dbReference>
<dbReference type="InterPro" id="IPR002109">
    <property type="entry name" value="Glutaredoxin"/>
</dbReference>
<evidence type="ECO:0000259" key="2">
    <source>
        <dbReference type="Pfam" id="PF00462"/>
    </source>
</evidence>
<comment type="caution">
    <text evidence="3">The sequence shown here is derived from an EMBL/GenBank/DDBJ whole genome shotgun (WGS) entry which is preliminary data.</text>
</comment>
<dbReference type="SUPFAM" id="SSF52833">
    <property type="entry name" value="Thioredoxin-like"/>
    <property type="match status" value="1"/>
</dbReference>
<evidence type="ECO:0000313" key="4">
    <source>
        <dbReference type="Proteomes" id="UP000769528"/>
    </source>
</evidence>
<organism evidence="3 4">
    <name type="scientific">Wickerhamomyces mucosus</name>
    <dbReference type="NCBI Taxonomy" id="1378264"/>
    <lineage>
        <taxon>Eukaryota</taxon>
        <taxon>Fungi</taxon>
        <taxon>Dikarya</taxon>
        <taxon>Ascomycota</taxon>
        <taxon>Saccharomycotina</taxon>
        <taxon>Saccharomycetes</taxon>
        <taxon>Phaffomycetales</taxon>
        <taxon>Wickerhamomycetaceae</taxon>
        <taxon>Wickerhamomyces</taxon>
    </lineage>
</organism>
<accession>A0A9P8T4Y0</accession>
<dbReference type="Pfam" id="PF00462">
    <property type="entry name" value="Glutaredoxin"/>
    <property type="match status" value="1"/>
</dbReference>
<dbReference type="EMBL" id="JAEUBF010001445">
    <property type="protein sequence ID" value="KAH3666423.1"/>
    <property type="molecule type" value="Genomic_DNA"/>
</dbReference>
<dbReference type="Gene3D" id="3.40.30.10">
    <property type="entry name" value="Glutaredoxin"/>
    <property type="match status" value="1"/>
</dbReference>
<keyword evidence="1" id="KW-0175">Coiled coil</keyword>